<comment type="similarity">
    <text evidence="3">Belongs to the lysine N(6)-hydroxylase/L-ornithine N(5)-oxygenase family.</text>
</comment>
<gene>
    <name evidence="8" type="ORF">MTR66_15895</name>
</gene>
<proteinExistence type="inferred from homology"/>
<dbReference type="PANTHER" id="PTHR42802:SF1">
    <property type="entry name" value="L-ORNITHINE N(5)-MONOOXYGENASE"/>
    <property type="match status" value="1"/>
</dbReference>
<dbReference type="Pfam" id="PF13434">
    <property type="entry name" value="Lys_Orn_oxgnase"/>
    <property type="match status" value="1"/>
</dbReference>
<dbReference type="InterPro" id="IPR025700">
    <property type="entry name" value="Lys/Orn_oxygenase"/>
</dbReference>
<keyword evidence="9" id="KW-1185">Reference proteome</keyword>
<name>A0ABT0BTA4_9SPHN</name>
<evidence type="ECO:0000256" key="5">
    <source>
        <dbReference type="ARBA" id="ARBA00022827"/>
    </source>
</evidence>
<evidence type="ECO:0000256" key="1">
    <source>
        <dbReference type="ARBA" id="ARBA00001974"/>
    </source>
</evidence>
<dbReference type="SUPFAM" id="SSF51905">
    <property type="entry name" value="FAD/NAD(P)-binding domain"/>
    <property type="match status" value="1"/>
</dbReference>
<dbReference type="Gene3D" id="3.50.50.60">
    <property type="entry name" value="FAD/NAD(P)-binding domain"/>
    <property type="match status" value="1"/>
</dbReference>
<dbReference type="PRINTS" id="PR00368">
    <property type="entry name" value="FADPNR"/>
</dbReference>
<comment type="caution">
    <text evidence="8">The sequence shown here is derived from an EMBL/GenBank/DDBJ whole genome shotgun (WGS) entry which is preliminary data.</text>
</comment>
<accession>A0ABT0BTA4</accession>
<evidence type="ECO:0000256" key="2">
    <source>
        <dbReference type="ARBA" id="ARBA00004924"/>
    </source>
</evidence>
<organism evidence="8 9">
    <name type="scientific">Novosphingobium beihaiensis</name>
    <dbReference type="NCBI Taxonomy" id="2930389"/>
    <lineage>
        <taxon>Bacteria</taxon>
        <taxon>Pseudomonadati</taxon>
        <taxon>Pseudomonadota</taxon>
        <taxon>Alphaproteobacteria</taxon>
        <taxon>Sphingomonadales</taxon>
        <taxon>Sphingomonadaceae</taxon>
        <taxon>Novosphingobium</taxon>
    </lineage>
</organism>
<protein>
    <submittedName>
        <fullName evidence="8">Lysine N(6)-hydroxylase/L-ornithine N(5)-oxygenase family protein</fullName>
    </submittedName>
</protein>
<evidence type="ECO:0000256" key="3">
    <source>
        <dbReference type="ARBA" id="ARBA00007588"/>
    </source>
</evidence>
<dbReference type="RefSeq" id="WP_243922808.1">
    <property type="nucleotide sequence ID" value="NZ_JALHLG010000029.1"/>
</dbReference>
<evidence type="ECO:0000256" key="4">
    <source>
        <dbReference type="ARBA" id="ARBA00022630"/>
    </source>
</evidence>
<reference evidence="8 9" key="1">
    <citation type="submission" date="2022-04" db="EMBL/GenBank/DDBJ databases">
        <title>Identification of a novel bacterium isolated from mangrove sediments.</title>
        <authorList>
            <person name="Pan X."/>
        </authorList>
    </citation>
    <scope>NUCLEOTIDE SEQUENCE [LARGE SCALE GENOMIC DNA]</scope>
    <source>
        <strain evidence="8 9">B2638</strain>
    </source>
</reference>
<comment type="cofactor">
    <cofactor evidence="1">
        <name>FAD</name>
        <dbReference type="ChEBI" id="CHEBI:57692"/>
    </cofactor>
</comment>
<evidence type="ECO:0000313" key="8">
    <source>
        <dbReference type="EMBL" id="MCJ2188290.1"/>
    </source>
</evidence>
<dbReference type="Proteomes" id="UP001202281">
    <property type="component" value="Unassembled WGS sequence"/>
</dbReference>
<dbReference type="PANTHER" id="PTHR42802">
    <property type="entry name" value="MONOOXYGENASE"/>
    <property type="match status" value="1"/>
</dbReference>
<keyword evidence="6" id="KW-0521">NADP</keyword>
<keyword evidence="5" id="KW-0274">FAD</keyword>
<keyword evidence="7" id="KW-0560">Oxidoreductase</keyword>
<evidence type="ECO:0000256" key="6">
    <source>
        <dbReference type="ARBA" id="ARBA00022857"/>
    </source>
</evidence>
<evidence type="ECO:0000256" key="7">
    <source>
        <dbReference type="ARBA" id="ARBA00023002"/>
    </source>
</evidence>
<evidence type="ECO:0000313" key="9">
    <source>
        <dbReference type="Proteomes" id="UP001202281"/>
    </source>
</evidence>
<sequence length="430" mass="47903">MTSSQTAEPLDCVGIGFGPSNLALAIAMQEAGNGLSCHFLERHPDFVWHGDMLLDGSRMQICFLKDLVSMRKPTSPFSFLNYLHEHGRFEDFINTRTFYPSRREFNDYLRWAAGHFDAQCSYGQEVLAIEPEWDHGRVRHVRVHARDQHGQERYWLARNVVIATGGQPCVPDAFAGLNGHAQVIHSSRYLSAADRLGKAERVAVVGFGQSAAEIFLDLHGKGVAVDLIARASTLRPADSSSFVNEIFNADYTDYFFHRPLEERRQLVGDFSSTNYSVVDNDLIEEIFDTFYQQKVMKDERHRLSPRHEVLAARAQDGQLQLDLRNLDDGSHDMRRFDGVVLATGYRHTPSAAFLDAMAPCLESLAPARDYRLPATPLCDVGIYLQGCCEATHGLSDSLLSVLPARAEEIAVSLRQTSAEQAAPAVACAAE</sequence>
<comment type="pathway">
    <text evidence="2">Siderophore biosynthesis.</text>
</comment>
<keyword evidence="4" id="KW-0285">Flavoprotein</keyword>
<dbReference type="InterPro" id="IPR036188">
    <property type="entry name" value="FAD/NAD-bd_sf"/>
</dbReference>
<dbReference type="EMBL" id="JALHLG010000029">
    <property type="protein sequence ID" value="MCJ2188290.1"/>
    <property type="molecule type" value="Genomic_DNA"/>
</dbReference>
<dbReference type="PRINTS" id="PR00411">
    <property type="entry name" value="PNDRDTASEI"/>
</dbReference>